<dbReference type="KEGG" id="bgf:BC1003_1911"/>
<protein>
    <submittedName>
        <fullName evidence="1">Uncharacterized protein</fullName>
    </submittedName>
</protein>
<accession>E1T9Y7</accession>
<proteinExistence type="predicted"/>
<name>E1T9Y7_BURSG</name>
<dbReference type="InterPro" id="IPR035437">
    <property type="entry name" value="SNase_OB-fold_sf"/>
</dbReference>
<dbReference type="HOGENOM" id="CLU_2231579_0_0_4"/>
<evidence type="ECO:0000313" key="1">
    <source>
        <dbReference type="EMBL" id="ADN57875.1"/>
    </source>
</evidence>
<dbReference type="Gene3D" id="2.40.50.90">
    <property type="match status" value="1"/>
</dbReference>
<dbReference type="AlphaFoldDB" id="E1T9Y7"/>
<reference evidence="1" key="1">
    <citation type="submission" date="2010-09" db="EMBL/GenBank/DDBJ databases">
        <title>Complete sequence of chromosome1 of Burkholderia sp. CCGE1003.</title>
        <authorList>
            <consortium name="US DOE Joint Genome Institute"/>
            <person name="Lucas S."/>
            <person name="Copeland A."/>
            <person name="Lapidus A."/>
            <person name="Cheng J.-F."/>
            <person name="Bruce D."/>
            <person name="Goodwin L."/>
            <person name="Pitluck S."/>
            <person name="Daligault H."/>
            <person name="Davenport K."/>
            <person name="Detter J.C."/>
            <person name="Han C."/>
            <person name="Tapia R."/>
            <person name="Land M."/>
            <person name="Hauser L."/>
            <person name="Jeffries C."/>
            <person name="Kyrpides N."/>
            <person name="Ivanova N."/>
            <person name="Ovchinnikova G."/>
            <person name="Martinez-Romero E."/>
            <person name="Rogel M.A."/>
            <person name="Auchtung J."/>
            <person name="Tiedje J.M."/>
            <person name="Woyke T."/>
        </authorList>
    </citation>
    <scope>NUCLEOTIDE SEQUENCE</scope>
    <source>
        <strain evidence="1">CCGE1003</strain>
    </source>
</reference>
<gene>
    <name evidence="1" type="ordered locus">BC1003_1911</name>
</gene>
<dbReference type="EMBL" id="CP002217">
    <property type="protein sequence ID" value="ADN57875.1"/>
    <property type="molecule type" value="Genomic_DNA"/>
</dbReference>
<sequence>MYKTLFIDTPKTESRAAHRQVVATLTHYGFEATQATTKQCRGAAQVKIVARHCTNDHERAARLAAYVMPEGTRVGIDHRNPFNYPIRQLRPCTRTLWRLALGLPC</sequence>
<organism evidence="1">
    <name type="scientific">Burkholderia sp. (strain CCGE1003)</name>
    <dbReference type="NCBI Taxonomy" id="640512"/>
    <lineage>
        <taxon>Bacteria</taxon>
        <taxon>Pseudomonadati</taxon>
        <taxon>Pseudomonadota</taxon>
        <taxon>Betaproteobacteria</taxon>
        <taxon>Burkholderiales</taxon>
        <taxon>Burkholderiaceae</taxon>
        <taxon>Burkholderia</taxon>
    </lineage>
</organism>